<accession>G7Z321</accession>
<organism evidence="3 4">
    <name type="scientific">Azospirillum lipoferum (strain 4B)</name>
    <dbReference type="NCBI Taxonomy" id="862719"/>
    <lineage>
        <taxon>Bacteria</taxon>
        <taxon>Pseudomonadati</taxon>
        <taxon>Pseudomonadota</taxon>
        <taxon>Alphaproteobacteria</taxon>
        <taxon>Rhodospirillales</taxon>
        <taxon>Azospirillaceae</taxon>
        <taxon>Azospirillum</taxon>
    </lineage>
</organism>
<dbReference type="EMBL" id="FQ311868">
    <property type="protein sequence ID" value="CBS87836.1"/>
    <property type="molecule type" value="Genomic_DNA"/>
</dbReference>
<sequence>MTPHLPTLARRLAPLAFLLAAGACAPSDLRDDTPGRAQAFPPVYNQTFVPGGGERRTWSQIQAEQSRAGQRTDQRTDSGSGTAARPPQAEDPQTRRDSGDTDRPPPKRPRGSSSPPPDPAALPQPPRPIPVPPPPSSQSATDAFKRDLIRPEVDRMRTDDAMGRLDPLGQRDLMRRENDLRQWGDPLAR</sequence>
<evidence type="ECO:0000313" key="4">
    <source>
        <dbReference type="Proteomes" id="UP000005667"/>
    </source>
</evidence>
<feature type="compositionally biased region" description="Basic and acidic residues" evidence="1">
    <location>
        <begin position="143"/>
        <end position="163"/>
    </location>
</feature>
<dbReference type="RefSeq" id="WP_014248820.1">
    <property type="nucleotide sequence ID" value="NC_016622.1"/>
</dbReference>
<feature type="compositionally biased region" description="Basic and acidic residues" evidence="1">
    <location>
        <begin position="172"/>
        <end position="189"/>
    </location>
</feature>
<evidence type="ECO:0000256" key="2">
    <source>
        <dbReference type="SAM" id="SignalP"/>
    </source>
</evidence>
<dbReference type="HOGENOM" id="CLU_1522179_0_0_5"/>
<keyword evidence="2" id="KW-0732">Signal</keyword>
<feature type="signal peptide" evidence="2">
    <location>
        <begin position="1"/>
        <end position="25"/>
    </location>
</feature>
<feature type="chain" id="PRO_5003506610" description="Lipoprotein" evidence="2">
    <location>
        <begin position="26"/>
        <end position="189"/>
    </location>
</feature>
<dbReference type="AlphaFoldDB" id="G7Z321"/>
<dbReference type="OrthoDB" id="7306143at2"/>
<feature type="compositionally biased region" description="Polar residues" evidence="1">
    <location>
        <begin position="58"/>
        <end position="69"/>
    </location>
</feature>
<feature type="compositionally biased region" description="Pro residues" evidence="1">
    <location>
        <begin position="114"/>
        <end position="136"/>
    </location>
</feature>
<protein>
    <recommendedName>
        <fullName evidence="5">Lipoprotein</fullName>
    </recommendedName>
</protein>
<evidence type="ECO:0008006" key="5">
    <source>
        <dbReference type="Google" id="ProtNLM"/>
    </source>
</evidence>
<proteinExistence type="predicted"/>
<dbReference type="KEGG" id="ali:AZOLI_2644"/>
<name>G7Z321_AZOL4</name>
<feature type="region of interest" description="Disordered" evidence="1">
    <location>
        <begin position="27"/>
        <end position="189"/>
    </location>
</feature>
<dbReference type="Proteomes" id="UP000005667">
    <property type="component" value="Chromosome"/>
</dbReference>
<feature type="compositionally biased region" description="Basic and acidic residues" evidence="1">
    <location>
        <begin position="92"/>
        <end position="105"/>
    </location>
</feature>
<gene>
    <name evidence="3" type="ordered locus">AZOLI_2644</name>
</gene>
<keyword evidence="4" id="KW-1185">Reference proteome</keyword>
<evidence type="ECO:0000256" key="1">
    <source>
        <dbReference type="SAM" id="MobiDB-lite"/>
    </source>
</evidence>
<evidence type="ECO:0000313" key="3">
    <source>
        <dbReference type="EMBL" id="CBS87836.1"/>
    </source>
</evidence>
<reference evidence="4" key="1">
    <citation type="journal article" date="2011" name="PLoS Genet.">
        <title>Azospirillum genomes reveal transition of bacteria from aquatic to terrestrial environments.</title>
        <authorList>
            <person name="Wisniewski-Dye F."/>
            <person name="Borziak K."/>
            <person name="Khalsa-Moyers G."/>
            <person name="Alexandre G."/>
            <person name="Sukharnikov L.O."/>
            <person name="Wuichet K."/>
            <person name="Hurst G.B."/>
            <person name="McDonald W.H."/>
            <person name="Robertson J.S."/>
            <person name="Barbe V."/>
            <person name="Calteau A."/>
            <person name="Rouy Z."/>
            <person name="Mangenot S."/>
            <person name="Prigent-Combaret C."/>
            <person name="Normand P."/>
            <person name="Boyer M."/>
            <person name="Siguier P."/>
            <person name="Dessaux Y."/>
            <person name="Elmerich C."/>
            <person name="Condemine G."/>
            <person name="Krishnen G."/>
            <person name="Kennedy I."/>
            <person name="Paterson A.H."/>
            <person name="Gonzalez V."/>
            <person name="Mavingui P."/>
            <person name="Zhulin I.B."/>
        </authorList>
    </citation>
    <scope>NUCLEOTIDE SEQUENCE [LARGE SCALE GENOMIC DNA]</scope>
    <source>
        <strain evidence="4">4B</strain>
    </source>
</reference>
<dbReference type="STRING" id="862719.AZOLI_2644"/>